<dbReference type="Pfam" id="PF05673">
    <property type="entry name" value="DUF815"/>
    <property type="match status" value="1"/>
</dbReference>
<dbReference type="InterPro" id="IPR027417">
    <property type="entry name" value="P-loop_NTPase"/>
</dbReference>
<dbReference type="OrthoDB" id="532206at2759"/>
<dbReference type="SUPFAM" id="SSF52540">
    <property type="entry name" value="P-loop containing nucleoside triphosphate hydrolases"/>
    <property type="match status" value="1"/>
</dbReference>
<protein>
    <recommendedName>
        <fullName evidence="3">AAA+ ATPase domain-containing protein</fullName>
    </recommendedName>
</protein>
<proteinExistence type="predicted"/>
<gene>
    <name evidence="1" type="ORF">HYH03_002884</name>
</gene>
<dbReference type="InterPro" id="IPR008533">
    <property type="entry name" value="DUF815"/>
</dbReference>
<dbReference type="PANTHER" id="PTHR42935">
    <property type="entry name" value="SLR0930 PROTEIN"/>
    <property type="match status" value="1"/>
</dbReference>
<dbReference type="PANTHER" id="PTHR42935:SF1">
    <property type="entry name" value="SLR0930 PROTEIN"/>
    <property type="match status" value="1"/>
</dbReference>
<keyword evidence="2" id="KW-1185">Reference proteome</keyword>
<comment type="caution">
    <text evidence="1">The sequence shown here is derived from an EMBL/GenBank/DDBJ whole genome shotgun (WGS) entry which is preliminary data.</text>
</comment>
<dbReference type="Proteomes" id="UP000612055">
    <property type="component" value="Unassembled WGS sequence"/>
</dbReference>
<evidence type="ECO:0008006" key="3">
    <source>
        <dbReference type="Google" id="ProtNLM"/>
    </source>
</evidence>
<evidence type="ECO:0000313" key="1">
    <source>
        <dbReference type="EMBL" id="KAG2499306.1"/>
    </source>
</evidence>
<evidence type="ECO:0000313" key="2">
    <source>
        <dbReference type="Proteomes" id="UP000612055"/>
    </source>
</evidence>
<organism evidence="1 2">
    <name type="scientific">Edaphochlamys debaryana</name>
    <dbReference type="NCBI Taxonomy" id="47281"/>
    <lineage>
        <taxon>Eukaryota</taxon>
        <taxon>Viridiplantae</taxon>
        <taxon>Chlorophyta</taxon>
        <taxon>core chlorophytes</taxon>
        <taxon>Chlorophyceae</taxon>
        <taxon>CS clade</taxon>
        <taxon>Chlamydomonadales</taxon>
        <taxon>Chlamydomonadales incertae sedis</taxon>
        <taxon>Edaphochlamys</taxon>
    </lineage>
</organism>
<name>A0A835YB00_9CHLO</name>
<accession>A0A835YB00</accession>
<reference evidence="1" key="1">
    <citation type="journal article" date="2020" name="bioRxiv">
        <title>Comparative genomics of Chlamydomonas.</title>
        <authorList>
            <person name="Craig R.J."/>
            <person name="Hasan A.R."/>
            <person name="Ness R.W."/>
            <person name="Keightley P.D."/>
        </authorList>
    </citation>
    <scope>NUCLEOTIDE SEQUENCE</scope>
    <source>
        <strain evidence="1">CCAP 11/70</strain>
    </source>
</reference>
<dbReference type="EMBL" id="JAEHOE010000007">
    <property type="protein sequence ID" value="KAG2499306.1"/>
    <property type="molecule type" value="Genomic_DNA"/>
</dbReference>
<sequence length="511" mass="53288">MRQAVVLRGRSAPCTLPHASRSARWTCPLRAHGPTRQRLSVKAIGFDFGDGESSSRAAPAKRSTQVKAVGTLAASLLVFGGVMKGSVGEAFLGALAATQKYQAAGKEVLAAYGRFYSLLLTAGYDSWQDYLLDQILLGRDNAFARAAAQGTLEGGAPVLRAVAYDLDVLQELSLGLGQVAELVSDTVPSAGPYWTEAASSVSIKARPGSVKALGAGAGGPLPTVTPIDPAQRSQYIRSPPSDAELAAWRAAISNKEAWSEAVPLLTTYYHLHGFGITSRNPTLRWVKGAFEEGADGSNPASPLPPLPALDSVRAALEANTLAHCAGRPAEHALVAGPSGSGKSALLWDYTLAAGRDKGLRLVDVGSEGPAAVLEAARGCGRYPRLRFVIVADHVDCPVRGAAAADLSAGLGRCGPSGWPENTLLYMAASSSSTLSYDAVTSKFGLILTTKELTEEQYGETLRKIAATAAGSEAAAALSDEDLAYAVEWARKQGGGLSVRAASQYVRRARQG</sequence>
<dbReference type="AlphaFoldDB" id="A0A835YB00"/>